<dbReference type="PANTHER" id="PTHR38797:SF4">
    <property type="entry name" value="NUCLEAR PORE COMPLEX PROTEIN NUP85"/>
    <property type="match status" value="1"/>
</dbReference>
<gene>
    <name evidence="1" type="ORF">B0T16DRAFT_454747</name>
</gene>
<reference evidence="1" key="1">
    <citation type="submission" date="2023-06" db="EMBL/GenBank/DDBJ databases">
        <title>Genome-scale phylogeny and comparative genomics of the fungal order Sordariales.</title>
        <authorList>
            <consortium name="Lawrence Berkeley National Laboratory"/>
            <person name="Hensen N."/>
            <person name="Bonometti L."/>
            <person name="Westerberg I."/>
            <person name="Brannstrom I.O."/>
            <person name="Guillou S."/>
            <person name="Cros-Aarteil S."/>
            <person name="Calhoun S."/>
            <person name="Haridas S."/>
            <person name="Kuo A."/>
            <person name="Mondo S."/>
            <person name="Pangilinan J."/>
            <person name="Riley R."/>
            <person name="Labutti K."/>
            <person name="Andreopoulos B."/>
            <person name="Lipzen A."/>
            <person name="Chen C."/>
            <person name="Yanf M."/>
            <person name="Daum C."/>
            <person name="Ng V."/>
            <person name="Clum A."/>
            <person name="Steindorff A."/>
            <person name="Ohm R."/>
            <person name="Martin F."/>
            <person name="Silar P."/>
            <person name="Natvig D."/>
            <person name="Lalanne C."/>
            <person name="Gautier V."/>
            <person name="Ament-Velasquez S.L."/>
            <person name="Kruys A."/>
            <person name="Hutchinson M.I."/>
            <person name="Powell A.J."/>
            <person name="Barry K."/>
            <person name="Miller A.N."/>
            <person name="Grigoriev I.V."/>
            <person name="Debuchy R."/>
            <person name="Gladieux P."/>
            <person name="Thoren M.H."/>
            <person name="Johannesson H."/>
        </authorList>
    </citation>
    <scope>NUCLEOTIDE SEQUENCE</scope>
    <source>
        <strain evidence="1">SMH2532-1</strain>
    </source>
</reference>
<evidence type="ECO:0000313" key="2">
    <source>
        <dbReference type="Proteomes" id="UP001174936"/>
    </source>
</evidence>
<dbReference type="InterPro" id="IPR053204">
    <property type="entry name" value="Oxopyrrolidines_Biosynth-assoc"/>
</dbReference>
<dbReference type="InterPro" id="IPR022085">
    <property type="entry name" value="OpdG"/>
</dbReference>
<protein>
    <submittedName>
        <fullName evidence="1">Uncharacterized protein</fullName>
    </submittedName>
</protein>
<keyword evidence="2" id="KW-1185">Reference proteome</keyword>
<dbReference type="PANTHER" id="PTHR38797">
    <property type="entry name" value="NUCLEAR PORE COMPLEX PROTEIN NUP85-RELATED"/>
    <property type="match status" value="1"/>
</dbReference>
<comment type="caution">
    <text evidence="1">The sequence shown here is derived from an EMBL/GenBank/DDBJ whole genome shotgun (WGS) entry which is preliminary data.</text>
</comment>
<organism evidence="1 2">
    <name type="scientific">Cercophora newfieldiana</name>
    <dbReference type="NCBI Taxonomy" id="92897"/>
    <lineage>
        <taxon>Eukaryota</taxon>
        <taxon>Fungi</taxon>
        <taxon>Dikarya</taxon>
        <taxon>Ascomycota</taxon>
        <taxon>Pezizomycotina</taxon>
        <taxon>Sordariomycetes</taxon>
        <taxon>Sordariomycetidae</taxon>
        <taxon>Sordariales</taxon>
        <taxon>Lasiosphaeriaceae</taxon>
        <taxon>Cercophora</taxon>
    </lineage>
</organism>
<dbReference type="AlphaFoldDB" id="A0AA39YI47"/>
<proteinExistence type="predicted"/>
<evidence type="ECO:0000313" key="1">
    <source>
        <dbReference type="EMBL" id="KAK0652375.1"/>
    </source>
</evidence>
<dbReference type="Pfam" id="PF12311">
    <property type="entry name" value="DUF3632"/>
    <property type="match status" value="1"/>
</dbReference>
<accession>A0AA39YI47</accession>
<dbReference type="EMBL" id="JAULSV010000002">
    <property type="protein sequence ID" value="KAK0652375.1"/>
    <property type="molecule type" value="Genomic_DNA"/>
</dbReference>
<dbReference type="Proteomes" id="UP001174936">
    <property type="component" value="Unassembled WGS sequence"/>
</dbReference>
<sequence length="277" mass="30733">MLSEWATHQRARIVQNNLHNTGQPTPPTSYEEFSIDTLSTLSTSDAPTLTTAITSWLTSTGPEAAPDVWYAFHSALLSLAQFTSSPAIHQKLASLTVSLAQTTTSAPGTTELLTTLHGFGWAVRDLWNGPKALADDSLRSWVNLNRFMAYLSLQNRATPVEALSGWVEDFGMWTIADGLEERNGVRDHHAEAAACWLEVAGGEIWKDARWGGRDQNGREGELWTRKSAEEALGYEERWAFWRERLERIAKDEAVEEGVREAARRAGEVMAGCEENEG</sequence>
<name>A0AA39YI47_9PEZI</name>